<dbReference type="InterPro" id="IPR051792">
    <property type="entry name" value="GGT_bact"/>
</dbReference>
<comment type="catalytic activity">
    <reaction evidence="2 11">
        <text>glutathione + H2O = L-cysteinylglycine + L-glutamate</text>
        <dbReference type="Rhea" id="RHEA:28807"/>
        <dbReference type="ChEBI" id="CHEBI:15377"/>
        <dbReference type="ChEBI" id="CHEBI:29985"/>
        <dbReference type="ChEBI" id="CHEBI:57925"/>
        <dbReference type="ChEBI" id="CHEBI:61694"/>
        <dbReference type="EC" id="3.4.19.13"/>
    </reaction>
</comment>
<feature type="signal peptide" evidence="12">
    <location>
        <begin position="1"/>
        <end position="22"/>
    </location>
</feature>
<evidence type="ECO:0000256" key="8">
    <source>
        <dbReference type="ARBA" id="ARBA00047417"/>
    </source>
</evidence>
<dbReference type="EC" id="2.3.2.2" evidence="11"/>
<dbReference type="PANTHER" id="PTHR43199">
    <property type="entry name" value="GLUTATHIONE HYDROLASE"/>
    <property type="match status" value="1"/>
</dbReference>
<dbReference type="GO" id="GO:0036374">
    <property type="term" value="F:glutathione hydrolase activity"/>
    <property type="evidence" value="ECO:0007669"/>
    <property type="project" value="UniProtKB-UniRule"/>
</dbReference>
<dbReference type="InterPro" id="IPR000101">
    <property type="entry name" value="GGT_peptidase"/>
</dbReference>
<dbReference type="AlphaFoldDB" id="A0A849KZS1"/>
<keyword evidence="5 11" id="KW-0378">Hydrolase</keyword>
<keyword evidence="4 11" id="KW-0808">Transferase</keyword>
<evidence type="ECO:0000256" key="2">
    <source>
        <dbReference type="ARBA" id="ARBA00001089"/>
    </source>
</evidence>
<proteinExistence type="inferred from homology"/>
<sequence length="579" mass="60541">MKRFSTLAVAAAWLGAAGGALAQAVPAQPEQTFSVVANDSIAARDYLVAAAHPLAVEVGRDVLAAGGSAADAAIAVQFMLNLVEPQSSGIGGGAFALYWDASEGRLTSFDGREKAPMAAGPDYFLKEDGTPMGFWEAVIGGRSVGVPGTLKLLETLHAKHGRTPWADLVEPAIRQAEQGFQISLRMASSIADAQERGLADFAEARGYFFTETGAPKPAGTVLKNPAFARTLRLIAAHGSAPFYEGAIAGDIVAAVRGAANPGMLTLEDMAAYEVVERAPVCVEYRAHDVCGMGPPSSGGLTVGQILGMLENFEMGDAPTVGGYHLFIEASRLAYADRGLYMADSDFVRMPTEGLIDPLYLDSRAALIETDQAMETAAPGTPPFREGMLLAPDTQAERPGTTHFVIVDRHGDMVSMTTTIETGFGSRVMTGGFLLNNELTDFSFVPMVDGKPVANRVEPGKRPRSSMAPTVVLRDGAPVMLTGSPGGARIIPYVALSLIGVIDWGLDPQAAIDMGHVTNLNGPTDLEEGTGAAEMAAELEAMGHEVRISNLNSGLHVVTIGPEGMLGAADGRREGSVAGE</sequence>
<dbReference type="PANTHER" id="PTHR43199:SF1">
    <property type="entry name" value="GLUTATHIONE HYDROLASE PROENZYME"/>
    <property type="match status" value="1"/>
</dbReference>
<comment type="subunit">
    <text evidence="11">This enzyme consists of two polypeptide chains, which are synthesized in precursor form from a single polypeptide.</text>
</comment>
<evidence type="ECO:0000256" key="3">
    <source>
        <dbReference type="ARBA" id="ARBA00009381"/>
    </source>
</evidence>
<feature type="binding site" evidence="10">
    <location>
        <position position="440"/>
    </location>
    <ligand>
        <name>L-glutamate</name>
        <dbReference type="ChEBI" id="CHEBI:29985"/>
    </ligand>
</feature>
<comment type="catalytic activity">
    <reaction evidence="1 11">
        <text>an S-substituted glutathione + H2O = an S-substituted L-cysteinylglycine + L-glutamate</text>
        <dbReference type="Rhea" id="RHEA:59468"/>
        <dbReference type="ChEBI" id="CHEBI:15377"/>
        <dbReference type="ChEBI" id="CHEBI:29985"/>
        <dbReference type="ChEBI" id="CHEBI:90779"/>
        <dbReference type="ChEBI" id="CHEBI:143103"/>
        <dbReference type="EC" id="3.4.19.13"/>
    </reaction>
</comment>
<keyword evidence="12" id="KW-0732">Signal</keyword>
<dbReference type="EMBL" id="JABFBC010000001">
    <property type="protein sequence ID" value="NNU79554.1"/>
    <property type="molecule type" value="Genomic_DNA"/>
</dbReference>
<dbReference type="GO" id="GO:0006750">
    <property type="term" value="P:glutathione biosynthetic process"/>
    <property type="evidence" value="ECO:0007669"/>
    <property type="project" value="UniProtKB-KW"/>
</dbReference>
<comment type="PTM">
    <text evidence="11">Cleaved by autocatalysis into a large and a small subunit.</text>
</comment>
<dbReference type="Pfam" id="PF01019">
    <property type="entry name" value="G_glu_transpept"/>
    <property type="match status" value="1"/>
</dbReference>
<dbReference type="Gene3D" id="1.10.246.130">
    <property type="match status" value="1"/>
</dbReference>
<comment type="caution">
    <text evidence="13">The sequence shown here is derived from an EMBL/GenBank/DDBJ whole genome shotgun (WGS) entry which is preliminary data.</text>
</comment>
<dbReference type="InterPro" id="IPR029055">
    <property type="entry name" value="Ntn_hydrolases_N"/>
</dbReference>
<keyword evidence="14" id="KW-1185">Reference proteome</keyword>
<evidence type="ECO:0000256" key="12">
    <source>
        <dbReference type="SAM" id="SignalP"/>
    </source>
</evidence>
<feature type="chain" id="PRO_5032792475" description="Glutathione hydrolase proenzyme" evidence="12">
    <location>
        <begin position="23"/>
        <end position="579"/>
    </location>
</feature>
<feature type="binding site" evidence="10">
    <location>
        <begin position="464"/>
        <end position="465"/>
    </location>
    <ligand>
        <name>L-glutamate</name>
        <dbReference type="ChEBI" id="CHEBI:29985"/>
    </ligand>
</feature>
<comment type="catalytic activity">
    <reaction evidence="8 11">
        <text>an N-terminal (5-L-glutamyl)-[peptide] + an alpha-amino acid = 5-L-glutamyl amino acid + an N-terminal L-alpha-aminoacyl-[peptide]</text>
        <dbReference type="Rhea" id="RHEA:23904"/>
        <dbReference type="Rhea" id="RHEA-COMP:9780"/>
        <dbReference type="Rhea" id="RHEA-COMP:9795"/>
        <dbReference type="ChEBI" id="CHEBI:77644"/>
        <dbReference type="ChEBI" id="CHEBI:78597"/>
        <dbReference type="ChEBI" id="CHEBI:78599"/>
        <dbReference type="ChEBI" id="CHEBI:78608"/>
        <dbReference type="EC" id="2.3.2.2"/>
    </reaction>
</comment>
<feature type="binding site" evidence="10">
    <location>
        <position position="112"/>
    </location>
    <ligand>
        <name>L-glutamate</name>
        <dbReference type="ChEBI" id="CHEBI:29985"/>
    </ligand>
</feature>
<dbReference type="InterPro" id="IPR043138">
    <property type="entry name" value="GGT_lsub"/>
</dbReference>
<evidence type="ECO:0000313" key="13">
    <source>
        <dbReference type="EMBL" id="NNU79554.1"/>
    </source>
</evidence>
<evidence type="ECO:0000256" key="1">
    <source>
        <dbReference type="ARBA" id="ARBA00001049"/>
    </source>
</evidence>
<keyword evidence="11" id="KW-0317">Glutathione biosynthesis</keyword>
<dbReference type="UniPathway" id="UPA00204"/>
<dbReference type="RefSeq" id="WP_171322641.1">
    <property type="nucleotide sequence ID" value="NZ_JABFBC010000001.1"/>
</dbReference>
<dbReference type="NCBIfam" id="TIGR00066">
    <property type="entry name" value="g_glut_trans"/>
    <property type="match status" value="1"/>
</dbReference>
<evidence type="ECO:0000256" key="7">
    <source>
        <dbReference type="ARBA" id="ARBA00023315"/>
    </source>
</evidence>
<keyword evidence="6 11" id="KW-0865">Zymogen</keyword>
<evidence type="ECO:0000256" key="6">
    <source>
        <dbReference type="ARBA" id="ARBA00023145"/>
    </source>
</evidence>
<dbReference type="PRINTS" id="PR01210">
    <property type="entry name" value="GGTRANSPTASE"/>
</dbReference>
<dbReference type="GO" id="GO:0006751">
    <property type="term" value="P:glutathione catabolic process"/>
    <property type="evidence" value="ECO:0007669"/>
    <property type="project" value="UniProtKB-UniRule"/>
</dbReference>
<gene>
    <name evidence="13" type="primary">ggt</name>
    <name evidence="13" type="ORF">HMH01_03790</name>
</gene>
<dbReference type="EC" id="3.4.19.13" evidence="11"/>
<dbReference type="GO" id="GO:0103068">
    <property type="term" value="F:leukotriene C4 gamma-glutamyl transferase activity"/>
    <property type="evidence" value="ECO:0007669"/>
    <property type="project" value="UniProtKB-EC"/>
</dbReference>
<evidence type="ECO:0000313" key="14">
    <source>
        <dbReference type="Proteomes" id="UP000572377"/>
    </source>
</evidence>
<evidence type="ECO:0000256" key="9">
    <source>
        <dbReference type="PIRSR" id="PIRSR600101-1"/>
    </source>
</evidence>
<reference evidence="13 14" key="1">
    <citation type="submission" date="2020-05" db="EMBL/GenBank/DDBJ databases">
        <title>Gimesia benthica sp. nov., a novel planctomycete isolated from a deep-sea water sample of the Northwest Indian Ocean.</title>
        <authorList>
            <person name="Wang J."/>
            <person name="Ruan C."/>
            <person name="Song L."/>
            <person name="Zhu Y."/>
            <person name="Li A."/>
            <person name="Zheng X."/>
            <person name="Wang L."/>
            <person name="Lu Z."/>
            <person name="Huang Y."/>
            <person name="Du W."/>
            <person name="Zhou Y."/>
            <person name="Huang L."/>
            <person name="Dai X."/>
        </authorList>
    </citation>
    <scope>NUCLEOTIDE SEQUENCE [LARGE SCALE GENOMIC DNA]</scope>
    <source>
        <strain evidence="13 14">YYQ-30</strain>
    </source>
</reference>
<dbReference type="SUPFAM" id="SSF56235">
    <property type="entry name" value="N-terminal nucleophile aminohydrolases (Ntn hydrolases)"/>
    <property type="match status" value="1"/>
</dbReference>
<comment type="pathway">
    <text evidence="11">Sulfur metabolism; glutathione metabolism.</text>
</comment>
<accession>A0A849KZS1</accession>
<dbReference type="Proteomes" id="UP000572377">
    <property type="component" value="Unassembled WGS sequence"/>
</dbReference>
<feature type="active site" description="Nucleophile" evidence="9">
    <location>
        <position position="400"/>
    </location>
</feature>
<dbReference type="InterPro" id="IPR043137">
    <property type="entry name" value="GGT_ssub_C"/>
</dbReference>
<organism evidence="13 14">
    <name type="scientific">Halovulum dunhuangense</name>
    <dbReference type="NCBI Taxonomy" id="1505036"/>
    <lineage>
        <taxon>Bacteria</taxon>
        <taxon>Pseudomonadati</taxon>
        <taxon>Pseudomonadota</taxon>
        <taxon>Alphaproteobacteria</taxon>
        <taxon>Rhodobacterales</taxon>
        <taxon>Paracoccaceae</taxon>
        <taxon>Halovulum</taxon>
    </lineage>
</organism>
<feature type="binding site" evidence="10">
    <location>
        <position position="486"/>
    </location>
    <ligand>
        <name>L-glutamate</name>
        <dbReference type="ChEBI" id="CHEBI:29985"/>
    </ligand>
</feature>
<keyword evidence="7 11" id="KW-0012">Acyltransferase</keyword>
<evidence type="ECO:0000256" key="10">
    <source>
        <dbReference type="PIRSR" id="PIRSR600101-2"/>
    </source>
</evidence>
<evidence type="ECO:0000256" key="4">
    <source>
        <dbReference type="ARBA" id="ARBA00022679"/>
    </source>
</evidence>
<dbReference type="Gene3D" id="3.60.20.40">
    <property type="match status" value="1"/>
</dbReference>
<evidence type="ECO:0000256" key="5">
    <source>
        <dbReference type="ARBA" id="ARBA00022801"/>
    </source>
</evidence>
<evidence type="ECO:0000256" key="11">
    <source>
        <dbReference type="RuleBase" id="RU368036"/>
    </source>
</evidence>
<comment type="similarity">
    <text evidence="3 11">Belongs to the gamma-glutamyltransferase family.</text>
</comment>
<protein>
    <recommendedName>
        <fullName evidence="11">Glutathione hydrolase proenzyme</fullName>
        <ecNumber evidence="11">2.3.2.2</ecNumber>
        <ecNumber evidence="11">3.4.19.13</ecNumber>
    </recommendedName>
    <component>
        <recommendedName>
            <fullName evidence="11">Glutathione hydrolase large chain</fullName>
        </recommendedName>
    </component>
    <component>
        <recommendedName>
            <fullName evidence="11">Glutathione hydrolase small chain</fullName>
        </recommendedName>
    </component>
</protein>
<name>A0A849KZS1_9RHOB</name>